<keyword evidence="2" id="KW-1185">Reference proteome</keyword>
<protein>
    <submittedName>
        <fullName evidence="1">Uncharacterized protein</fullName>
    </submittedName>
</protein>
<evidence type="ECO:0000313" key="1">
    <source>
        <dbReference type="EMBL" id="MBB4804934.1"/>
    </source>
</evidence>
<dbReference type="Proteomes" id="UP000592180">
    <property type="component" value="Unassembled WGS sequence"/>
</dbReference>
<organism evidence="1 2">
    <name type="scientific">Chryseobacterium defluvii</name>
    <dbReference type="NCBI Taxonomy" id="160396"/>
    <lineage>
        <taxon>Bacteria</taxon>
        <taxon>Pseudomonadati</taxon>
        <taxon>Bacteroidota</taxon>
        <taxon>Flavobacteriia</taxon>
        <taxon>Flavobacteriales</taxon>
        <taxon>Weeksellaceae</taxon>
        <taxon>Chryseobacterium group</taxon>
        <taxon>Chryseobacterium</taxon>
    </lineage>
</organism>
<sequence length="133" mass="15775">MCTFNNEIKFCTCVEEDIYEIKDIYIWSLNRYVGKRETNRRGKIMIPVNDFENGISTESIILKLNTGNIFDFEYIPEERDTLYISFNAKNNEEYKYFKLIFRDKCWQEGSNPAFVSINKNIAKGEIIIEKQTP</sequence>
<reference evidence="1 2" key="1">
    <citation type="submission" date="2020-08" db="EMBL/GenBank/DDBJ databases">
        <title>Functional genomics of gut bacteria from endangered species of beetles.</title>
        <authorList>
            <person name="Carlos-Shanley C."/>
        </authorList>
    </citation>
    <scope>NUCLEOTIDE SEQUENCE [LARGE SCALE GENOMIC DNA]</scope>
    <source>
        <strain evidence="1 2">S00151</strain>
    </source>
</reference>
<proteinExistence type="predicted"/>
<evidence type="ECO:0000313" key="2">
    <source>
        <dbReference type="Proteomes" id="UP000592180"/>
    </source>
</evidence>
<dbReference type="RefSeq" id="WP_184183106.1">
    <property type="nucleotide sequence ID" value="NZ_JACHLE010000001.1"/>
</dbReference>
<accession>A0A840KAT3</accession>
<dbReference type="EMBL" id="JACHLE010000001">
    <property type="protein sequence ID" value="MBB4804934.1"/>
    <property type="molecule type" value="Genomic_DNA"/>
</dbReference>
<name>A0A840KAT3_9FLAO</name>
<comment type="caution">
    <text evidence="1">The sequence shown here is derived from an EMBL/GenBank/DDBJ whole genome shotgun (WGS) entry which is preliminary data.</text>
</comment>
<gene>
    <name evidence="1" type="ORF">HNP38_000206</name>
</gene>
<dbReference type="AlphaFoldDB" id="A0A840KAT3"/>